<keyword evidence="3" id="KW-0805">Transcription regulation</keyword>
<comment type="similarity">
    <text evidence="1">Belongs to the sigma-70 factor family. ECF subfamily.</text>
</comment>
<dbReference type="InterPro" id="IPR007627">
    <property type="entry name" value="RNA_pol_sigma70_r2"/>
</dbReference>
<feature type="region of interest" description="Disordered" evidence="6">
    <location>
        <begin position="167"/>
        <end position="266"/>
    </location>
</feature>
<comment type="caution">
    <text evidence="9">The sequence shown here is derived from an EMBL/GenBank/DDBJ whole genome shotgun (WGS) entry which is preliminary data.</text>
</comment>
<protein>
    <recommendedName>
        <fullName evidence="11">RNA polymerase, sigma-24 subunit, ECF subfamily</fullName>
    </recommendedName>
</protein>
<feature type="domain" description="RNA polymerase sigma-70 region 2" evidence="7">
    <location>
        <begin position="13"/>
        <end position="77"/>
    </location>
</feature>
<evidence type="ECO:0000259" key="7">
    <source>
        <dbReference type="Pfam" id="PF04542"/>
    </source>
</evidence>
<dbReference type="InterPro" id="IPR013324">
    <property type="entry name" value="RNA_pol_sigma_r3/r4-like"/>
</dbReference>
<evidence type="ECO:0000256" key="6">
    <source>
        <dbReference type="SAM" id="MobiDB-lite"/>
    </source>
</evidence>
<evidence type="ECO:0008006" key="11">
    <source>
        <dbReference type="Google" id="ProtNLM"/>
    </source>
</evidence>
<comment type="subunit">
    <text evidence="2">Interacts transiently with the RNA polymerase catalytic core formed by RpoA, RpoB, RpoC and RpoZ (2 alpha, 1 beta, 1 beta' and 1 omega subunit) to form the RNA polymerase holoenzyme that can initiate transcription.</text>
</comment>
<keyword evidence="5" id="KW-0804">Transcription</keyword>
<dbReference type="NCBIfam" id="TIGR02937">
    <property type="entry name" value="sigma70-ECF"/>
    <property type="match status" value="1"/>
</dbReference>
<dbReference type="PANTHER" id="PTHR43133">
    <property type="entry name" value="RNA POLYMERASE ECF-TYPE SIGMA FACTO"/>
    <property type="match status" value="1"/>
</dbReference>
<accession>A0ABQ3X749</accession>
<dbReference type="SUPFAM" id="SSF88659">
    <property type="entry name" value="Sigma3 and sigma4 domains of RNA polymerase sigma factors"/>
    <property type="match status" value="1"/>
</dbReference>
<dbReference type="Gene3D" id="1.10.10.10">
    <property type="entry name" value="Winged helix-like DNA-binding domain superfamily/Winged helix DNA-binding domain"/>
    <property type="match status" value="1"/>
</dbReference>
<dbReference type="Proteomes" id="UP000612282">
    <property type="component" value="Unassembled WGS sequence"/>
</dbReference>
<sequence length="392" mass="41524">MGVELTDTDFSALAEQHRRELHVHCYRMLGSFEDAEDTVQETFLRAWRRRETFEGRSTFRAWLYRIATNACLDLLAKVRPEPAVGGEVQWLQPYPDRLLDEQPEALAIARETIELAYVVAVQHLAPRPRAVLILRDLLGWPAKDVADLLGDSVNSVNSALQRARAGMREHLPTDRQNWPTTDPASTTGSGSAPTATVTGSGPTATGSGPTAAGSGLNAAGSGLNAAGSGPTAAGPTAATGSDATVGSASAAAGSGATGLGGTGLSALDPATRDLVRRFTDASVATDIPALTALLRHDVRASMPPTPGLHIGRDNVVKNWIDDGFEGMTGLQAIPTSVNRQPAVAFYHWRETEGAYLPLTLDVLRITAGKITEIHTFHSDRFAGLDLPARLPA</sequence>
<feature type="compositionally biased region" description="Low complexity" evidence="6">
    <location>
        <begin position="183"/>
        <end position="254"/>
    </location>
</feature>
<dbReference type="EMBL" id="BOMG01000039">
    <property type="protein sequence ID" value="GID54287.1"/>
    <property type="molecule type" value="Genomic_DNA"/>
</dbReference>
<dbReference type="InterPro" id="IPR036388">
    <property type="entry name" value="WH-like_DNA-bd_sf"/>
</dbReference>
<dbReference type="Gene3D" id="3.10.450.50">
    <property type="match status" value="1"/>
</dbReference>
<name>A0ABQ3X749_9ACTN</name>
<dbReference type="PANTHER" id="PTHR43133:SF65">
    <property type="entry name" value="ECF RNA POLYMERASE SIGMA FACTOR SIGG"/>
    <property type="match status" value="1"/>
</dbReference>
<keyword evidence="10" id="KW-1185">Reference proteome</keyword>
<evidence type="ECO:0000256" key="1">
    <source>
        <dbReference type="ARBA" id="ARBA00010641"/>
    </source>
</evidence>
<proteinExistence type="inferred from homology"/>
<dbReference type="InterPro" id="IPR039425">
    <property type="entry name" value="RNA_pol_sigma-70-like"/>
</dbReference>
<organism evidence="9 10">
    <name type="scientific">Actinoplanes couchii</name>
    <dbReference type="NCBI Taxonomy" id="403638"/>
    <lineage>
        <taxon>Bacteria</taxon>
        <taxon>Bacillati</taxon>
        <taxon>Actinomycetota</taxon>
        <taxon>Actinomycetes</taxon>
        <taxon>Micromonosporales</taxon>
        <taxon>Micromonosporaceae</taxon>
        <taxon>Actinoplanes</taxon>
    </lineage>
</organism>
<dbReference type="InterPro" id="IPR013249">
    <property type="entry name" value="RNA_pol_sigma70_r4_t2"/>
</dbReference>
<dbReference type="Pfam" id="PF08281">
    <property type="entry name" value="Sigma70_r4_2"/>
    <property type="match status" value="1"/>
</dbReference>
<dbReference type="SUPFAM" id="SSF88946">
    <property type="entry name" value="Sigma2 domain of RNA polymerase sigma factors"/>
    <property type="match status" value="1"/>
</dbReference>
<keyword evidence="4" id="KW-0731">Sigma factor</keyword>
<evidence type="ECO:0000313" key="10">
    <source>
        <dbReference type="Proteomes" id="UP000612282"/>
    </source>
</evidence>
<evidence type="ECO:0000256" key="3">
    <source>
        <dbReference type="ARBA" id="ARBA00023015"/>
    </source>
</evidence>
<reference evidence="9 10" key="1">
    <citation type="submission" date="2021-01" db="EMBL/GenBank/DDBJ databases">
        <title>Whole genome shotgun sequence of Actinoplanes couchii NBRC 106145.</title>
        <authorList>
            <person name="Komaki H."/>
            <person name="Tamura T."/>
        </authorList>
    </citation>
    <scope>NUCLEOTIDE SEQUENCE [LARGE SCALE GENOMIC DNA]</scope>
    <source>
        <strain evidence="9 10">NBRC 106145</strain>
    </source>
</reference>
<feature type="domain" description="RNA polymerase sigma factor 70 region 4 type 2" evidence="8">
    <location>
        <begin position="119"/>
        <end position="165"/>
    </location>
</feature>
<dbReference type="InterPro" id="IPR032710">
    <property type="entry name" value="NTF2-like_dom_sf"/>
</dbReference>
<dbReference type="InterPro" id="IPR014284">
    <property type="entry name" value="RNA_pol_sigma-70_dom"/>
</dbReference>
<evidence type="ECO:0000313" key="9">
    <source>
        <dbReference type="EMBL" id="GID54287.1"/>
    </source>
</evidence>
<dbReference type="SUPFAM" id="SSF54427">
    <property type="entry name" value="NTF2-like"/>
    <property type="match status" value="1"/>
</dbReference>
<dbReference type="Gene3D" id="1.10.1740.10">
    <property type="match status" value="1"/>
</dbReference>
<evidence type="ECO:0000256" key="5">
    <source>
        <dbReference type="ARBA" id="ARBA00023163"/>
    </source>
</evidence>
<evidence type="ECO:0000256" key="4">
    <source>
        <dbReference type="ARBA" id="ARBA00023082"/>
    </source>
</evidence>
<evidence type="ECO:0000256" key="2">
    <source>
        <dbReference type="ARBA" id="ARBA00011344"/>
    </source>
</evidence>
<gene>
    <name evidence="9" type="ORF">Aco03nite_026910</name>
</gene>
<dbReference type="Pfam" id="PF04542">
    <property type="entry name" value="Sigma70_r2"/>
    <property type="match status" value="1"/>
</dbReference>
<dbReference type="InterPro" id="IPR013325">
    <property type="entry name" value="RNA_pol_sigma_r2"/>
</dbReference>
<evidence type="ECO:0000259" key="8">
    <source>
        <dbReference type="Pfam" id="PF08281"/>
    </source>
</evidence>